<dbReference type="InterPro" id="IPR001245">
    <property type="entry name" value="Ser-Thr/Tyr_kinase_cat_dom"/>
</dbReference>
<feature type="region of interest" description="Disordered" evidence="1">
    <location>
        <begin position="1"/>
        <end position="55"/>
    </location>
</feature>
<keyword evidence="4" id="KW-1185">Reference proteome</keyword>
<dbReference type="AlphaFoldDB" id="A0AAD5URL1"/>
<dbReference type="InterPro" id="IPR000719">
    <property type="entry name" value="Prot_kinase_dom"/>
</dbReference>
<feature type="compositionally biased region" description="Polar residues" evidence="1">
    <location>
        <begin position="1"/>
        <end position="11"/>
    </location>
</feature>
<dbReference type="Proteomes" id="UP001212997">
    <property type="component" value="Unassembled WGS sequence"/>
</dbReference>
<organism evidence="3 4">
    <name type="scientific">Meripilus lineatus</name>
    <dbReference type="NCBI Taxonomy" id="2056292"/>
    <lineage>
        <taxon>Eukaryota</taxon>
        <taxon>Fungi</taxon>
        <taxon>Dikarya</taxon>
        <taxon>Basidiomycota</taxon>
        <taxon>Agaricomycotina</taxon>
        <taxon>Agaricomycetes</taxon>
        <taxon>Polyporales</taxon>
        <taxon>Meripilaceae</taxon>
        <taxon>Meripilus</taxon>
    </lineage>
</organism>
<reference evidence="3" key="1">
    <citation type="submission" date="2022-07" db="EMBL/GenBank/DDBJ databases">
        <title>Genome Sequence of Physisporinus lineatus.</title>
        <authorList>
            <person name="Buettner E."/>
        </authorList>
    </citation>
    <scope>NUCLEOTIDE SEQUENCE</scope>
    <source>
        <strain evidence="3">VT162</strain>
    </source>
</reference>
<evidence type="ECO:0000259" key="2">
    <source>
        <dbReference type="PROSITE" id="PS50011"/>
    </source>
</evidence>
<sequence length="365" mass="40109">MEGTSPSTPVSFSRPLGQQEESTTTPLVERANRGPSASTAIPTSSPTAAAPSMVSSPTTVPQAVIAYSPTSPLPLTTVLAPTPDLPIVHSWIRCTLNEVARGTEAKQELDMLKNQDAEFALLSIHKVIEAFIREALVWCHLEHPNVLKLLGVCIPSDKPPLLISLPMENQTITKFLDGGPSRMALGLDLVRQIADGLDYLHGEKIVHGDLRGANILIDAEHKVKIADFGVAVLADSTLTGSHHEGNARWLCPIYLIGYIHRPDYACDMYAFGCVCVEIFASRHIVLYEFEESGEQFPKAAFYSRRMGEPTKNPQKPPTMSGELWETIRGCWRLPRTTRYESRELVERLSKITGENGPGEQAVSQM</sequence>
<name>A0AAD5URL1_9APHY</name>
<dbReference type="Pfam" id="PF07714">
    <property type="entry name" value="PK_Tyr_Ser-Thr"/>
    <property type="match status" value="1"/>
</dbReference>
<feature type="compositionally biased region" description="Low complexity" evidence="1">
    <location>
        <begin position="35"/>
        <end position="55"/>
    </location>
</feature>
<gene>
    <name evidence="3" type="ORF">NLI96_g11628</name>
</gene>
<dbReference type="GO" id="GO:0005524">
    <property type="term" value="F:ATP binding"/>
    <property type="evidence" value="ECO:0007669"/>
    <property type="project" value="InterPro"/>
</dbReference>
<accession>A0AAD5URL1</accession>
<dbReference type="InterPro" id="IPR011009">
    <property type="entry name" value="Kinase-like_dom_sf"/>
</dbReference>
<dbReference type="Gene3D" id="1.10.510.10">
    <property type="entry name" value="Transferase(Phosphotransferase) domain 1"/>
    <property type="match status" value="1"/>
</dbReference>
<dbReference type="EMBL" id="JANAWD010000804">
    <property type="protein sequence ID" value="KAJ3475755.1"/>
    <property type="molecule type" value="Genomic_DNA"/>
</dbReference>
<comment type="caution">
    <text evidence="3">The sequence shown here is derived from an EMBL/GenBank/DDBJ whole genome shotgun (WGS) entry which is preliminary data.</text>
</comment>
<evidence type="ECO:0000313" key="3">
    <source>
        <dbReference type="EMBL" id="KAJ3475755.1"/>
    </source>
</evidence>
<dbReference type="InterPro" id="IPR008266">
    <property type="entry name" value="Tyr_kinase_AS"/>
</dbReference>
<evidence type="ECO:0000313" key="4">
    <source>
        <dbReference type="Proteomes" id="UP001212997"/>
    </source>
</evidence>
<proteinExistence type="predicted"/>
<dbReference type="PROSITE" id="PS50011">
    <property type="entry name" value="PROTEIN_KINASE_DOM"/>
    <property type="match status" value="1"/>
</dbReference>
<dbReference type="InterPro" id="IPR051681">
    <property type="entry name" value="Ser/Thr_Kinases-Pseudokinases"/>
</dbReference>
<dbReference type="GO" id="GO:0004674">
    <property type="term" value="F:protein serine/threonine kinase activity"/>
    <property type="evidence" value="ECO:0007669"/>
    <property type="project" value="TreeGrafter"/>
</dbReference>
<dbReference type="PANTHER" id="PTHR44329:SF289">
    <property type="entry name" value="SERINE_THREONINE-PROTEIN KINASE VIK"/>
    <property type="match status" value="1"/>
</dbReference>
<dbReference type="PROSITE" id="PS00109">
    <property type="entry name" value="PROTEIN_KINASE_TYR"/>
    <property type="match status" value="1"/>
</dbReference>
<dbReference type="PANTHER" id="PTHR44329">
    <property type="entry name" value="SERINE/THREONINE-PROTEIN KINASE TNNI3K-RELATED"/>
    <property type="match status" value="1"/>
</dbReference>
<protein>
    <recommendedName>
        <fullName evidence="2">Protein kinase domain-containing protein</fullName>
    </recommendedName>
</protein>
<evidence type="ECO:0000256" key="1">
    <source>
        <dbReference type="SAM" id="MobiDB-lite"/>
    </source>
</evidence>
<feature type="domain" description="Protein kinase" evidence="2">
    <location>
        <begin position="93"/>
        <end position="351"/>
    </location>
</feature>
<dbReference type="SUPFAM" id="SSF56112">
    <property type="entry name" value="Protein kinase-like (PK-like)"/>
    <property type="match status" value="1"/>
</dbReference>